<dbReference type="Pfam" id="PF01400">
    <property type="entry name" value="Astacin"/>
    <property type="match status" value="1"/>
</dbReference>
<keyword evidence="2 7" id="KW-0479">Metal-binding</keyword>
<dbReference type="SUPFAM" id="SSF55486">
    <property type="entry name" value="Metalloproteases ('zincins'), catalytic domain"/>
    <property type="match status" value="1"/>
</dbReference>
<gene>
    <name evidence="10" type="ORF">ANCDUO_17251</name>
</gene>
<evidence type="ECO:0000256" key="2">
    <source>
        <dbReference type="ARBA" id="ARBA00022723"/>
    </source>
</evidence>
<evidence type="ECO:0000256" key="5">
    <source>
        <dbReference type="ARBA" id="ARBA00023049"/>
    </source>
</evidence>
<evidence type="ECO:0000256" key="6">
    <source>
        <dbReference type="ARBA" id="ARBA00023157"/>
    </source>
</evidence>
<evidence type="ECO:0000256" key="8">
    <source>
        <dbReference type="RuleBase" id="RU361183"/>
    </source>
</evidence>
<evidence type="ECO:0000313" key="10">
    <source>
        <dbReference type="EMBL" id="KIH52645.1"/>
    </source>
</evidence>
<dbReference type="InterPro" id="IPR001506">
    <property type="entry name" value="Peptidase_M12A"/>
</dbReference>
<evidence type="ECO:0000313" key="11">
    <source>
        <dbReference type="Proteomes" id="UP000054047"/>
    </source>
</evidence>
<feature type="active site" evidence="7">
    <location>
        <position position="127"/>
    </location>
</feature>
<dbReference type="Proteomes" id="UP000054047">
    <property type="component" value="Unassembled WGS sequence"/>
</dbReference>
<evidence type="ECO:0000256" key="4">
    <source>
        <dbReference type="ARBA" id="ARBA00022833"/>
    </source>
</evidence>
<evidence type="ECO:0000256" key="1">
    <source>
        <dbReference type="ARBA" id="ARBA00022670"/>
    </source>
</evidence>
<keyword evidence="4 7" id="KW-0862">Zinc</keyword>
<keyword evidence="3 7" id="KW-0378">Hydrolase</keyword>
<feature type="binding site" evidence="7">
    <location>
        <position position="136"/>
    </location>
    <ligand>
        <name>Zn(2+)</name>
        <dbReference type="ChEBI" id="CHEBI:29105"/>
        <note>catalytic</note>
    </ligand>
</feature>
<keyword evidence="5 7" id="KW-0482">Metalloprotease</keyword>
<keyword evidence="6" id="KW-1015">Disulfide bond</keyword>
<comment type="cofactor">
    <cofactor evidence="7 8">
        <name>Zn(2+)</name>
        <dbReference type="ChEBI" id="CHEBI:29105"/>
    </cofactor>
    <text evidence="7 8">Binds 1 zinc ion per subunit.</text>
</comment>
<sequence length="197" mass="22418">SNVDGISGIFNKDRNGPKRHKRQLFKWHYATDPEEATDSKDLTVYYRFDDGIRQELKDTFNRATKLWEDGTCLTFQEKNDGCTKLAANSGILVMDDGACYTDSNIITRSHNISLGEYCYGASGMAHEIGHALGFPHSQNRRDRDRYIIISVDNIKVPIFTFAALSDIDQYKEQYEGMMSEDEEANYGVPYDLGSLMQ</sequence>
<feature type="non-terminal residue" evidence="10">
    <location>
        <position position="1"/>
    </location>
</feature>
<evidence type="ECO:0000256" key="3">
    <source>
        <dbReference type="ARBA" id="ARBA00022801"/>
    </source>
</evidence>
<dbReference type="InterPro" id="IPR006026">
    <property type="entry name" value="Peptidase_Metallo"/>
</dbReference>
<keyword evidence="1 7" id="KW-0645">Protease</keyword>
<dbReference type="InterPro" id="IPR024079">
    <property type="entry name" value="MetalloPept_cat_dom_sf"/>
</dbReference>
<feature type="domain" description="Peptidase M12A" evidence="9">
    <location>
        <begin position="29"/>
        <end position="197"/>
    </location>
</feature>
<dbReference type="GO" id="GO:0006508">
    <property type="term" value="P:proteolysis"/>
    <property type="evidence" value="ECO:0007669"/>
    <property type="project" value="UniProtKB-KW"/>
</dbReference>
<name>A0A0C2FVR6_9BILA</name>
<dbReference type="GO" id="GO:0004222">
    <property type="term" value="F:metalloendopeptidase activity"/>
    <property type="evidence" value="ECO:0007669"/>
    <property type="project" value="UniProtKB-UniRule"/>
</dbReference>
<dbReference type="PANTHER" id="PTHR10127">
    <property type="entry name" value="DISCOIDIN, CUB, EGF, LAMININ , AND ZINC METALLOPROTEASE DOMAIN CONTAINING"/>
    <property type="match status" value="1"/>
</dbReference>
<protein>
    <recommendedName>
        <fullName evidence="8">Metalloendopeptidase</fullName>
        <ecNumber evidence="8">3.4.24.-</ecNumber>
    </recommendedName>
</protein>
<keyword evidence="11" id="KW-1185">Reference proteome</keyword>
<accession>A0A0C2FVR6</accession>
<dbReference type="SMART" id="SM00235">
    <property type="entry name" value="ZnMc"/>
    <property type="match status" value="1"/>
</dbReference>
<dbReference type="AlphaFoldDB" id="A0A0C2FVR6"/>
<dbReference type="PANTHER" id="PTHR10127:SF780">
    <property type="entry name" value="METALLOENDOPEPTIDASE"/>
    <property type="match status" value="1"/>
</dbReference>
<dbReference type="EC" id="3.4.24.-" evidence="8"/>
<reference evidence="10 11" key="1">
    <citation type="submission" date="2013-12" db="EMBL/GenBank/DDBJ databases">
        <title>Draft genome of the parsitic nematode Ancylostoma duodenale.</title>
        <authorList>
            <person name="Mitreva M."/>
        </authorList>
    </citation>
    <scope>NUCLEOTIDE SEQUENCE [LARGE SCALE GENOMIC DNA]</scope>
    <source>
        <strain evidence="10 11">Zhejiang</strain>
    </source>
</reference>
<dbReference type="EMBL" id="KN743122">
    <property type="protein sequence ID" value="KIH52645.1"/>
    <property type="molecule type" value="Genomic_DNA"/>
</dbReference>
<feature type="binding site" evidence="7">
    <location>
        <position position="126"/>
    </location>
    <ligand>
        <name>Zn(2+)</name>
        <dbReference type="ChEBI" id="CHEBI:29105"/>
        <note>catalytic</note>
    </ligand>
</feature>
<dbReference type="PROSITE" id="PS51864">
    <property type="entry name" value="ASTACIN"/>
    <property type="match status" value="1"/>
</dbReference>
<organism evidence="10 11">
    <name type="scientific">Ancylostoma duodenale</name>
    <dbReference type="NCBI Taxonomy" id="51022"/>
    <lineage>
        <taxon>Eukaryota</taxon>
        <taxon>Metazoa</taxon>
        <taxon>Ecdysozoa</taxon>
        <taxon>Nematoda</taxon>
        <taxon>Chromadorea</taxon>
        <taxon>Rhabditida</taxon>
        <taxon>Rhabditina</taxon>
        <taxon>Rhabditomorpha</taxon>
        <taxon>Strongyloidea</taxon>
        <taxon>Ancylostomatidae</taxon>
        <taxon>Ancylostomatinae</taxon>
        <taxon>Ancylostoma</taxon>
    </lineage>
</organism>
<dbReference type="Gene3D" id="3.40.390.10">
    <property type="entry name" value="Collagenase (Catalytic Domain)"/>
    <property type="match status" value="1"/>
</dbReference>
<feature type="binding site" evidence="7">
    <location>
        <position position="130"/>
    </location>
    <ligand>
        <name>Zn(2+)</name>
        <dbReference type="ChEBI" id="CHEBI:29105"/>
        <note>catalytic</note>
    </ligand>
</feature>
<dbReference type="PRINTS" id="PR00480">
    <property type="entry name" value="ASTACIN"/>
</dbReference>
<dbReference type="GO" id="GO:0008270">
    <property type="term" value="F:zinc ion binding"/>
    <property type="evidence" value="ECO:0007669"/>
    <property type="project" value="UniProtKB-UniRule"/>
</dbReference>
<dbReference type="OrthoDB" id="10017459at2759"/>
<evidence type="ECO:0000259" key="9">
    <source>
        <dbReference type="PROSITE" id="PS51864"/>
    </source>
</evidence>
<proteinExistence type="predicted"/>
<evidence type="ECO:0000256" key="7">
    <source>
        <dbReference type="PROSITE-ProRule" id="PRU01211"/>
    </source>
</evidence>
<comment type="caution">
    <text evidence="7">Lacks conserved residue(s) required for the propagation of feature annotation.</text>
</comment>